<gene>
    <name evidence="2" type="ORF">KDI_52560</name>
</gene>
<evidence type="ECO:0000313" key="3">
    <source>
        <dbReference type="Proteomes" id="UP000322530"/>
    </source>
</evidence>
<organism evidence="2 3">
    <name type="scientific">Dictyobacter arantiisoli</name>
    <dbReference type="NCBI Taxonomy" id="2014874"/>
    <lineage>
        <taxon>Bacteria</taxon>
        <taxon>Bacillati</taxon>
        <taxon>Chloroflexota</taxon>
        <taxon>Ktedonobacteria</taxon>
        <taxon>Ktedonobacterales</taxon>
        <taxon>Dictyobacteraceae</taxon>
        <taxon>Dictyobacter</taxon>
    </lineage>
</organism>
<keyword evidence="1" id="KW-1133">Transmembrane helix</keyword>
<reference evidence="2 3" key="1">
    <citation type="submission" date="2019-01" db="EMBL/GenBank/DDBJ databases">
        <title>Draft genome sequence of Dictyobacter sp. Uno17.</title>
        <authorList>
            <person name="Wang C.M."/>
            <person name="Zheng Y."/>
            <person name="Sakai Y."/>
            <person name="Abe K."/>
            <person name="Yokota A."/>
            <person name="Yabe S."/>
        </authorList>
    </citation>
    <scope>NUCLEOTIDE SEQUENCE [LARGE SCALE GENOMIC DNA]</scope>
    <source>
        <strain evidence="2 3">Uno17</strain>
    </source>
</reference>
<keyword evidence="1" id="KW-0812">Transmembrane</keyword>
<sequence length="61" mass="7230">MKYQFIEEHKHEFTIVVMCGVLGVSESGFYAWCKRPTCRRKQEDAQLTPEIKQVFEVHQGR</sequence>
<evidence type="ECO:0008006" key="4">
    <source>
        <dbReference type="Google" id="ProtNLM"/>
    </source>
</evidence>
<evidence type="ECO:0000256" key="1">
    <source>
        <dbReference type="SAM" id="Phobius"/>
    </source>
</evidence>
<dbReference type="AlphaFoldDB" id="A0A5A5TK92"/>
<comment type="caution">
    <text evidence="2">The sequence shown here is derived from an EMBL/GenBank/DDBJ whole genome shotgun (WGS) entry which is preliminary data.</text>
</comment>
<evidence type="ECO:0000313" key="2">
    <source>
        <dbReference type="EMBL" id="GCF11692.1"/>
    </source>
</evidence>
<protein>
    <recommendedName>
        <fullName evidence="4">Transposase</fullName>
    </recommendedName>
</protein>
<dbReference type="OrthoDB" id="356380at2"/>
<dbReference type="Proteomes" id="UP000322530">
    <property type="component" value="Unassembled WGS sequence"/>
</dbReference>
<feature type="transmembrane region" description="Helical" evidence="1">
    <location>
        <begin position="12"/>
        <end position="32"/>
    </location>
</feature>
<keyword evidence="1" id="KW-0472">Membrane</keyword>
<accession>A0A5A5TK92</accession>
<name>A0A5A5TK92_9CHLR</name>
<dbReference type="EMBL" id="BIXY01000134">
    <property type="protein sequence ID" value="GCF11692.1"/>
    <property type="molecule type" value="Genomic_DNA"/>
</dbReference>
<proteinExistence type="predicted"/>
<keyword evidence="3" id="KW-1185">Reference proteome</keyword>